<dbReference type="InterPro" id="IPR019787">
    <property type="entry name" value="Znf_PHD-finger"/>
</dbReference>
<sequence length="545" mass="58025">MSVVCGICQEEPLAEVGQLDCCDHSFCPRCILQWAEIESRCPFCKARFRQVNHRLVAPARAKTRSSAGTLVSVLGKSLAVHEIPERNQVAHDEVAVEGDETDEADPMDDVFCMVCHGGDNEDQMVLCDGCERGCHTFCAQLDSVPDEESSTPDTHQGLILIQGDPGRASSVSGHRLVSRRRRRSAGDELPNLQTRRRRRAVETAGGNAAVLAALDGQRAHLSATDLPSASHRAVQDMRDRPALSAQNSRRPALMESSWDSPVAINKDFPSPHRQAPPGLWPPVHTGYIQDAATLTREPHSLLSSHHRPRPVPRRLVSGVPFTDRASISTSAQPARPPARAASRRPQDTRAASVGPVHPCSNAFLMGPPAALPPQHLRTSGHSAQAGVSSQGLSGPGAASEQASGRASKHSPSSGGSIARSHGLQEDSVSRAHAPLDMEACSARAVQGLGDSRACPPSAPGQAASHRRLKHMKAEAAAMVRSLLSPLYKDKEISRQQFKDVAFAATHALTDGTETNAAGVVQAALQAHGIQCPMSRLGAMTASQGQ</sequence>
<keyword evidence="1" id="KW-0479">Metal-binding</keyword>
<dbReference type="AlphaFoldDB" id="A0AAW1PJZ9"/>
<reference evidence="8" key="2">
    <citation type="submission" date="2024-04" db="EMBL/GenBank/DDBJ databases">
        <authorList>
            <person name="Dal Grande F."/>
            <person name="Keller J."/>
            <person name="Delaux P.-M."/>
        </authorList>
    </citation>
    <scope>NUCLEOTIDE SEQUENCE</scope>
    <source>
        <strain evidence="8">SAG 2036</strain>
    </source>
</reference>
<evidence type="ECO:0000259" key="6">
    <source>
        <dbReference type="PROSITE" id="PS50089"/>
    </source>
</evidence>
<dbReference type="Pfam" id="PF00628">
    <property type="entry name" value="PHD"/>
    <property type="match status" value="1"/>
</dbReference>
<dbReference type="SUPFAM" id="SSF57850">
    <property type="entry name" value="RING/U-box"/>
    <property type="match status" value="1"/>
</dbReference>
<evidence type="ECO:0000256" key="2">
    <source>
        <dbReference type="ARBA" id="ARBA00022771"/>
    </source>
</evidence>
<evidence type="ECO:0000256" key="1">
    <source>
        <dbReference type="ARBA" id="ARBA00022723"/>
    </source>
</evidence>
<dbReference type="GO" id="GO:0008270">
    <property type="term" value="F:zinc ion binding"/>
    <property type="evidence" value="ECO:0007669"/>
    <property type="project" value="UniProtKB-KW"/>
</dbReference>
<feature type="compositionally biased region" description="Polar residues" evidence="5">
    <location>
        <begin position="400"/>
        <end position="415"/>
    </location>
</feature>
<dbReference type="InterPro" id="IPR001841">
    <property type="entry name" value="Znf_RING"/>
</dbReference>
<feature type="compositionally biased region" description="Polar residues" evidence="5">
    <location>
        <begin position="376"/>
        <end position="392"/>
    </location>
</feature>
<comment type="caution">
    <text evidence="8">The sequence shown here is derived from an EMBL/GenBank/DDBJ whole genome shotgun (WGS) entry which is preliminary data.</text>
</comment>
<feature type="compositionally biased region" description="Low complexity" evidence="5">
    <location>
        <begin position="330"/>
        <end position="340"/>
    </location>
</feature>
<dbReference type="InterPro" id="IPR017907">
    <property type="entry name" value="Znf_RING_CS"/>
</dbReference>
<dbReference type="PANTHER" id="PTHR47177:SF3">
    <property type="entry name" value="F18C1.6 PROTEIN"/>
    <property type="match status" value="1"/>
</dbReference>
<name>A0AAW1PJZ9_9CHLO</name>
<feature type="domain" description="RING-type" evidence="6">
    <location>
        <begin position="5"/>
        <end position="45"/>
    </location>
</feature>
<dbReference type="Gene3D" id="3.30.40.10">
    <property type="entry name" value="Zinc/RING finger domain, C3HC4 (zinc finger)"/>
    <property type="match status" value="2"/>
</dbReference>
<feature type="region of interest" description="Disordered" evidence="5">
    <location>
        <begin position="224"/>
        <end position="284"/>
    </location>
</feature>
<organism evidence="8 9">
    <name type="scientific">Symbiochloris irregularis</name>
    <dbReference type="NCBI Taxonomy" id="706552"/>
    <lineage>
        <taxon>Eukaryota</taxon>
        <taxon>Viridiplantae</taxon>
        <taxon>Chlorophyta</taxon>
        <taxon>core chlorophytes</taxon>
        <taxon>Trebouxiophyceae</taxon>
        <taxon>Trebouxiales</taxon>
        <taxon>Trebouxiaceae</taxon>
        <taxon>Symbiochloris</taxon>
    </lineage>
</organism>
<dbReference type="PROSITE" id="PS00518">
    <property type="entry name" value="ZF_RING_1"/>
    <property type="match status" value="1"/>
</dbReference>
<dbReference type="PANTHER" id="PTHR47177">
    <property type="entry name" value="F18C1.6 PROTEIN"/>
    <property type="match status" value="1"/>
</dbReference>
<feature type="region of interest" description="Disordered" evidence="5">
    <location>
        <begin position="324"/>
        <end position="427"/>
    </location>
</feature>
<keyword evidence="9" id="KW-1185">Reference proteome</keyword>
<feature type="region of interest" description="Disordered" evidence="5">
    <location>
        <begin position="163"/>
        <end position="203"/>
    </location>
</feature>
<dbReference type="InterPro" id="IPR011011">
    <property type="entry name" value="Znf_FYVE_PHD"/>
</dbReference>
<evidence type="ECO:0000313" key="9">
    <source>
        <dbReference type="Proteomes" id="UP001465755"/>
    </source>
</evidence>
<dbReference type="EMBL" id="JALJOQ010000094">
    <property type="protein sequence ID" value="KAK9798924.1"/>
    <property type="molecule type" value="Genomic_DNA"/>
</dbReference>
<evidence type="ECO:0000256" key="5">
    <source>
        <dbReference type="SAM" id="MobiDB-lite"/>
    </source>
</evidence>
<dbReference type="Proteomes" id="UP001465755">
    <property type="component" value="Unassembled WGS sequence"/>
</dbReference>
<accession>A0AAW1PJZ9</accession>
<dbReference type="SUPFAM" id="SSF57903">
    <property type="entry name" value="FYVE/PHD zinc finger"/>
    <property type="match status" value="1"/>
</dbReference>
<reference evidence="8 9" key="1">
    <citation type="journal article" date="2024" name="Nat. Commun.">
        <title>Phylogenomics reveals the evolutionary origins of lichenization in chlorophyte algae.</title>
        <authorList>
            <person name="Puginier C."/>
            <person name="Libourel C."/>
            <person name="Otte J."/>
            <person name="Skaloud P."/>
            <person name="Haon M."/>
            <person name="Grisel S."/>
            <person name="Petersen M."/>
            <person name="Berrin J.G."/>
            <person name="Delaux P.M."/>
            <person name="Dal Grande F."/>
            <person name="Keller J."/>
        </authorList>
    </citation>
    <scope>NUCLEOTIDE SEQUENCE [LARGE SCALE GENOMIC DNA]</scope>
    <source>
        <strain evidence="8 9">SAG 2036</strain>
    </source>
</reference>
<dbReference type="InterPro" id="IPR013083">
    <property type="entry name" value="Znf_RING/FYVE/PHD"/>
</dbReference>
<dbReference type="Pfam" id="PF00097">
    <property type="entry name" value="zf-C3HC4"/>
    <property type="match status" value="1"/>
</dbReference>
<evidence type="ECO:0000313" key="7">
    <source>
        <dbReference type="EMBL" id="KAK9798924.1"/>
    </source>
</evidence>
<dbReference type="PROSITE" id="PS50089">
    <property type="entry name" value="ZF_RING_2"/>
    <property type="match status" value="1"/>
</dbReference>
<evidence type="ECO:0000313" key="8">
    <source>
        <dbReference type="EMBL" id="KAK9809781.1"/>
    </source>
</evidence>
<dbReference type="EMBL" id="JALJOQ010000016">
    <property type="protein sequence ID" value="KAK9809781.1"/>
    <property type="molecule type" value="Genomic_DNA"/>
</dbReference>
<keyword evidence="3" id="KW-0862">Zinc</keyword>
<dbReference type="SMART" id="SM00184">
    <property type="entry name" value="RING"/>
    <property type="match status" value="1"/>
</dbReference>
<keyword evidence="2 4" id="KW-0863">Zinc-finger</keyword>
<gene>
    <name evidence="7" type="ORF">WJX73_001414</name>
    <name evidence="8" type="ORF">WJX73_006126</name>
</gene>
<protein>
    <recommendedName>
        <fullName evidence="6">RING-type domain-containing protein</fullName>
    </recommendedName>
</protein>
<proteinExistence type="predicted"/>
<evidence type="ECO:0000256" key="4">
    <source>
        <dbReference type="PROSITE-ProRule" id="PRU00175"/>
    </source>
</evidence>
<evidence type="ECO:0000256" key="3">
    <source>
        <dbReference type="ARBA" id="ARBA00022833"/>
    </source>
</evidence>
<dbReference type="InterPro" id="IPR018957">
    <property type="entry name" value="Znf_C3HC4_RING-type"/>
</dbReference>